<organism evidence="1 2">
    <name type="scientific">Mauremys mutica</name>
    <name type="common">yellowpond turtle</name>
    <dbReference type="NCBI Taxonomy" id="74926"/>
    <lineage>
        <taxon>Eukaryota</taxon>
        <taxon>Metazoa</taxon>
        <taxon>Chordata</taxon>
        <taxon>Craniata</taxon>
        <taxon>Vertebrata</taxon>
        <taxon>Euteleostomi</taxon>
        <taxon>Archelosauria</taxon>
        <taxon>Testudinata</taxon>
        <taxon>Testudines</taxon>
        <taxon>Cryptodira</taxon>
        <taxon>Durocryptodira</taxon>
        <taxon>Testudinoidea</taxon>
        <taxon>Geoemydidae</taxon>
        <taxon>Geoemydinae</taxon>
        <taxon>Mauremys</taxon>
    </lineage>
</organism>
<gene>
    <name evidence="1" type="ORF">KIL84_003995</name>
</gene>
<protein>
    <submittedName>
        <fullName evidence="1">Uncharacterized protein</fullName>
    </submittedName>
</protein>
<reference evidence="1" key="1">
    <citation type="submission" date="2021-09" db="EMBL/GenBank/DDBJ databases">
        <title>The genome of Mauremys mutica provides insights into the evolution of semi-aquatic lifestyle.</title>
        <authorList>
            <person name="Gong S."/>
            <person name="Gao Y."/>
        </authorList>
    </citation>
    <scope>NUCLEOTIDE SEQUENCE</scope>
    <source>
        <strain evidence="1">MM-2020</strain>
        <tissue evidence="1">Muscle</tissue>
    </source>
</reference>
<name>A0A9D3WWT4_9SAUR</name>
<evidence type="ECO:0000313" key="1">
    <source>
        <dbReference type="EMBL" id="KAH1168512.1"/>
    </source>
</evidence>
<dbReference type="EMBL" id="JAHDVG010000486">
    <property type="protein sequence ID" value="KAH1168512.1"/>
    <property type="molecule type" value="Genomic_DNA"/>
</dbReference>
<accession>A0A9D3WWT4</accession>
<dbReference type="AlphaFoldDB" id="A0A9D3WWT4"/>
<comment type="caution">
    <text evidence="1">The sequence shown here is derived from an EMBL/GenBank/DDBJ whole genome shotgun (WGS) entry which is preliminary data.</text>
</comment>
<evidence type="ECO:0000313" key="2">
    <source>
        <dbReference type="Proteomes" id="UP000827986"/>
    </source>
</evidence>
<dbReference type="Proteomes" id="UP000827986">
    <property type="component" value="Unassembled WGS sequence"/>
</dbReference>
<keyword evidence="2" id="KW-1185">Reference proteome</keyword>
<sequence length="106" mass="11622">MMPDKQMSQSEVSGLNLLNCPKEPNGAPVPGFCPPHLVTCAVGRDGRMLMEGENCTRKRLSNPFSAKVWSDFRPSAVLEQHEDSQSHGHVLLYKATDSSKALLILS</sequence>
<proteinExistence type="predicted"/>